<proteinExistence type="predicted"/>
<gene>
    <name evidence="1" type="ORF">MMYC01_206864</name>
</gene>
<sequence length="151" mass="16065">MTTSRRAKYLTELKSFGPGEVGCQPTEAEGEENRVIGNTILRSGEPDCSLIEVDGAVIGSTIRYSHAVILDNPVQIEPSLRHVTVRAETAGSGIIEGILSASSCYPQLPHSGSFYEAYEAKFVRSLASGDCGSWVRDGTTGRVCGHIFAGS</sequence>
<comment type="caution">
    <text evidence="1">The sequence shown here is derived from an EMBL/GenBank/DDBJ whole genome shotgun (WGS) entry which is preliminary data.</text>
</comment>
<dbReference type="AlphaFoldDB" id="A0A175VZI3"/>
<accession>A0A175VZI3</accession>
<reference evidence="1 2" key="1">
    <citation type="journal article" date="2016" name="Genome Announc.">
        <title>Genome Sequence of Madurella mycetomatis mm55, Isolated from a Human Mycetoma Case in Sudan.</title>
        <authorList>
            <person name="Smit S."/>
            <person name="Derks M.F."/>
            <person name="Bervoets S."/>
            <person name="Fahal A."/>
            <person name="van Leeuwen W."/>
            <person name="van Belkum A."/>
            <person name="van de Sande W.W."/>
        </authorList>
    </citation>
    <scope>NUCLEOTIDE SEQUENCE [LARGE SCALE GENOMIC DNA]</scope>
    <source>
        <strain evidence="2">mm55</strain>
    </source>
</reference>
<dbReference type="Proteomes" id="UP000078237">
    <property type="component" value="Unassembled WGS sequence"/>
</dbReference>
<protein>
    <submittedName>
        <fullName evidence="1">Uncharacterized protein</fullName>
    </submittedName>
</protein>
<dbReference type="EMBL" id="LCTW02000195">
    <property type="protein sequence ID" value="KXX76742.1"/>
    <property type="molecule type" value="Genomic_DNA"/>
</dbReference>
<dbReference type="STRING" id="100816.A0A175VZI3"/>
<name>A0A175VZI3_9PEZI</name>
<organism evidence="1 2">
    <name type="scientific">Madurella mycetomatis</name>
    <dbReference type="NCBI Taxonomy" id="100816"/>
    <lineage>
        <taxon>Eukaryota</taxon>
        <taxon>Fungi</taxon>
        <taxon>Dikarya</taxon>
        <taxon>Ascomycota</taxon>
        <taxon>Pezizomycotina</taxon>
        <taxon>Sordariomycetes</taxon>
        <taxon>Sordariomycetidae</taxon>
        <taxon>Sordariales</taxon>
        <taxon>Sordariales incertae sedis</taxon>
        <taxon>Madurella</taxon>
    </lineage>
</organism>
<keyword evidence="2" id="KW-1185">Reference proteome</keyword>
<dbReference type="OrthoDB" id="5245011at2759"/>
<dbReference type="VEuPathDB" id="FungiDB:MMYC01_206864"/>
<evidence type="ECO:0000313" key="1">
    <source>
        <dbReference type="EMBL" id="KXX76742.1"/>
    </source>
</evidence>
<evidence type="ECO:0000313" key="2">
    <source>
        <dbReference type="Proteomes" id="UP000078237"/>
    </source>
</evidence>